<dbReference type="InterPro" id="IPR001387">
    <property type="entry name" value="Cro/C1-type_HTH"/>
</dbReference>
<dbReference type="CDD" id="cd00093">
    <property type="entry name" value="HTH_XRE"/>
    <property type="match status" value="1"/>
</dbReference>
<dbReference type="Gene3D" id="1.10.260.40">
    <property type="entry name" value="lambda repressor-like DNA-binding domains"/>
    <property type="match status" value="1"/>
</dbReference>
<dbReference type="InterPro" id="IPR010982">
    <property type="entry name" value="Lambda_DNA-bd_dom_sf"/>
</dbReference>
<dbReference type="Pfam" id="PF13443">
    <property type="entry name" value="HTH_26"/>
    <property type="match status" value="1"/>
</dbReference>
<dbReference type="EMBL" id="JAZHPZ010000006">
    <property type="protein sequence ID" value="MEF2966845.1"/>
    <property type="molecule type" value="Genomic_DNA"/>
</dbReference>
<reference evidence="2 3" key="1">
    <citation type="submission" date="2024-02" db="EMBL/GenBank/DDBJ databases">
        <title>A nitrogen-fixing paenibacillus bacterium.</title>
        <authorList>
            <person name="Zhang W.L."/>
            <person name="Chen S.F."/>
        </authorList>
    </citation>
    <scope>NUCLEOTIDE SEQUENCE [LARGE SCALE GENOMIC DNA]</scope>
    <source>
        <strain evidence="2 3">M1</strain>
    </source>
</reference>
<evidence type="ECO:0000259" key="1">
    <source>
        <dbReference type="PROSITE" id="PS50943"/>
    </source>
</evidence>
<dbReference type="RefSeq" id="WP_331847070.1">
    <property type="nucleotide sequence ID" value="NZ_JAZHPZ010000006.1"/>
</dbReference>
<dbReference type="SMART" id="SM00530">
    <property type="entry name" value="HTH_XRE"/>
    <property type="match status" value="1"/>
</dbReference>
<keyword evidence="3" id="KW-1185">Reference proteome</keyword>
<proteinExistence type="predicted"/>
<comment type="caution">
    <text evidence="2">The sequence shown here is derived from an EMBL/GenBank/DDBJ whole genome shotgun (WGS) entry which is preliminary data.</text>
</comment>
<sequence length="73" mass="7870">MGATIKNNVDALLARKGWTRYRLSKESGVTMSVIYSLGAKESGPSAEILLKLANALNCTVDELLKSQESEVAQ</sequence>
<accession>A0ABU7VST9</accession>
<dbReference type="SUPFAM" id="SSF47413">
    <property type="entry name" value="lambda repressor-like DNA-binding domains"/>
    <property type="match status" value="1"/>
</dbReference>
<feature type="domain" description="HTH cro/C1-type" evidence="1">
    <location>
        <begin position="9"/>
        <end position="63"/>
    </location>
</feature>
<evidence type="ECO:0000313" key="2">
    <source>
        <dbReference type="EMBL" id="MEF2966845.1"/>
    </source>
</evidence>
<gene>
    <name evidence="2" type="ORF">V3851_13465</name>
</gene>
<organism evidence="2 3">
    <name type="scientific">Paenibacillus haidiansis</name>
    <dbReference type="NCBI Taxonomy" id="1574488"/>
    <lineage>
        <taxon>Bacteria</taxon>
        <taxon>Bacillati</taxon>
        <taxon>Bacillota</taxon>
        <taxon>Bacilli</taxon>
        <taxon>Bacillales</taxon>
        <taxon>Paenibacillaceae</taxon>
        <taxon>Paenibacillus</taxon>
    </lineage>
</organism>
<dbReference type="Proteomes" id="UP001306950">
    <property type="component" value="Unassembled WGS sequence"/>
</dbReference>
<name>A0ABU7VST9_9BACL</name>
<evidence type="ECO:0000313" key="3">
    <source>
        <dbReference type="Proteomes" id="UP001306950"/>
    </source>
</evidence>
<protein>
    <submittedName>
        <fullName evidence="2">Helix-turn-helix transcriptional regulator</fullName>
    </submittedName>
</protein>
<dbReference type="PROSITE" id="PS50943">
    <property type="entry name" value="HTH_CROC1"/>
    <property type="match status" value="1"/>
</dbReference>